<gene>
    <name evidence="2" type="ORF">GTW20_00065</name>
    <name evidence="3" type="ORF">GTW20_00435</name>
</gene>
<dbReference type="EMBL" id="WWHY01000001">
    <property type="protein sequence ID" value="MYR30768.1"/>
    <property type="molecule type" value="Genomic_DNA"/>
</dbReference>
<reference evidence="2 4" key="1">
    <citation type="journal article" date="2019" name="Nat. Commun.">
        <title>The antimicrobial potential of Streptomyces from insect microbiomes.</title>
        <authorList>
            <person name="Chevrette M.G."/>
            <person name="Carlson C.M."/>
            <person name="Ortega H.E."/>
            <person name="Thomas C."/>
            <person name="Ananiev G.E."/>
            <person name="Barns K.J."/>
            <person name="Book A.J."/>
            <person name="Cagnazzo J."/>
            <person name="Carlos C."/>
            <person name="Flanigan W."/>
            <person name="Grubbs K.J."/>
            <person name="Horn H.A."/>
            <person name="Hoffmann F.M."/>
            <person name="Klassen J.L."/>
            <person name="Knack J.J."/>
            <person name="Lewin G.R."/>
            <person name="McDonald B.R."/>
            <person name="Muller L."/>
            <person name="Melo W.G.P."/>
            <person name="Pinto-Tomas A.A."/>
            <person name="Schmitz A."/>
            <person name="Wendt-Pienkowski E."/>
            <person name="Wildman S."/>
            <person name="Zhao M."/>
            <person name="Zhang F."/>
            <person name="Bugni T.S."/>
            <person name="Andes D.R."/>
            <person name="Pupo M.T."/>
            <person name="Currie C.R."/>
        </authorList>
    </citation>
    <scope>NUCLEOTIDE SEQUENCE [LARGE SCALE GENOMIC DNA]</scope>
    <source>
        <strain evidence="2 4">SID5840</strain>
    </source>
</reference>
<dbReference type="Proteomes" id="UP000467124">
    <property type="component" value="Unassembled WGS sequence"/>
</dbReference>
<evidence type="ECO:0000313" key="3">
    <source>
        <dbReference type="EMBL" id="MYR30768.1"/>
    </source>
</evidence>
<feature type="region of interest" description="Disordered" evidence="1">
    <location>
        <begin position="1"/>
        <end position="24"/>
    </location>
</feature>
<dbReference type="AlphaFoldDB" id="A0A7K2IL48"/>
<accession>A0A7K2IL48</accession>
<organism evidence="2 4">
    <name type="scientific">Nocardiopsis alba</name>
    <dbReference type="NCBI Taxonomy" id="53437"/>
    <lineage>
        <taxon>Bacteria</taxon>
        <taxon>Bacillati</taxon>
        <taxon>Actinomycetota</taxon>
        <taxon>Actinomycetes</taxon>
        <taxon>Streptosporangiales</taxon>
        <taxon>Nocardiopsidaceae</taxon>
        <taxon>Nocardiopsis</taxon>
    </lineage>
</organism>
<sequence length="61" mass="6873">MSHNYDIFTAPPRTSQGDPEAEQEEATRRKFAREIATMLDSEGQDYAASLVRGFPVDGEWP</sequence>
<dbReference type="RefSeq" id="WP_161109870.1">
    <property type="nucleotide sequence ID" value="NZ_WWHY01000001.1"/>
</dbReference>
<dbReference type="EMBL" id="WWHY01000001">
    <property type="protein sequence ID" value="MYR30698.1"/>
    <property type="molecule type" value="Genomic_DNA"/>
</dbReference>
<evidence type="ECO:0000256" key="1">
    <source>
        <dbReference type="SAM" id="MobiDB-lite"/>
    </source>
</evidence>
<evidence type="ECO:0000313" key="4">
    <source>
        <dbReference type="Proteomes" id="UP000467124"/>
    </source>
</evidence>
<proteinExistence type="predicted"/>
<evidence type="ECO:0000313" key="2">
    <source>
        <dbReference type="EMBL" id="MYR30698.1"/>
    </source>
</evidence>
<protein>
    <submittedName>
        <fullName evidence="2">Uncharacterized protein</fullName>
    </submittedName>
</protein>
<comment type="caution">
    <text evidence="2">The sequence shown here is derived from an EMBL/GenBank/DDBJ whole genome shotgun (WGS) entry which is preliminary data.</text>
</comment>
<name>A0A7K2IL48_9ACTN</name>